<dbReference type="STRING" id="1201294.BN140_0094"/>
<dbReference type="EMBL" id="HE964772">
    <property type="protein sequence ID" value="CCJ35017.1"/>
    <property type="molecule type" value="Genomic_DNA"/>
</dbReference>
<name>I7LIJ1_METBM</name>
<protein>
    <submittedName>
        <fullName evidence="2">Uncharacterized protein</fullName>
    </submittedName>
</protein>
<feature type="compositionally biased region" description="Basic residues" evidence="1">
    <location>
        <begin position="53"/>
        <end position="64"/>
    </location>
</feature>
<proteinExistence type="predicted"/>
<dbReference type="HOGENOM" id="CLU_2115468_0_0_2"/>
<accession>I7LIJ1</accession>
<sequence>MHLVSRIRSAVPRGGRSPGDRAGPGPRPRDPVAPARQHHHPLRLVRPRELPRGKRHRSRRRGIRRAVPQSRAATILDLTDLPIEPICYTDEEFAELVRKKNPFIHQALAEDIRV</sequence>
<organism evidence="2 3">
    <name type="scientific">Methanoculleus bourgensis (strain ATCC 43281 / DSM 3045 / OCM 15 / MS2)</name>
    <name type="common">Methanogenium bourgense</name>
    <dbReference type="NCBI Taxonomy" id="1201294"/>
    <lineage>
        <taxon>Archaea</taxon>
        <taxon>Methanobacteriati</taxon>
        <taxon>Methanobacteriota</taxon>
        <taxon>Stenosarchaea group</taxon>
        <taxon>Methanomicrobia</taxon>
        <taxon>Methanomicrobiales</taxon>
        <taxon>Methanomicrobiaceae</taxon>
        <taxon>Methanoculleus</taxon>
    </lineage>
</organism>
<dbReference type="AlphaFoldDB" id="I7LIJ1"/>
<evidence type="ECO:0000256" key="1">
    <source>
        <dbReference type="SAM" id="MobiDB-lite"/>
    </source>
</evidence>
<feature type="compositionally biased region" description="Low complexity" evidence="1">
    <location>
        <begin position="12"/>
        <end position="24"/>
    </location>
</feature>
<feature type="region of interest" description="Disordered" evidence="1">
    <location>
        <begin position="1"/>
        <end position="66"/>
    </location>
</feature>
<evidence type="ECO:0000313" key="2">
    <source>
        <dbReference type="EMBL" id="CCJ35017.1"/>
    </source>
</evidence>
<keyword evidence="3" id="KW-1185">Reference proteome</keyword>
<dbReference type="KEGG" id="mbg:BN140_0094"/>
<gene>
    <name evidence="2" type="ordered locus">BN140_0094</name>
</gene>
<reference evidence="3" key="1">
    <citation type="journal article" date="2012" name="J. Bacteriol.">
        <title>Complete genome sequence of the hydrogenotrophic, methanogenic archaeon Methanoculleus bourgensis strain MS2T, isolated from a sewage sludge digester.</title>
        <authorList>
            <person name="Maus I."/>
            <person name="Wibberg D."/>
            <person name="Stantscheff R."/>
            <person name="Eikmeyer F.G."/>
            <person name="Seffner A."/>
            <person name="Boelter J."/>
            <person name="Szczepanowski R."/>
            <person name="Blom J."/>
            <person name="Jaenicke S."/>
            <person name="Konig H."/>
            <person name="Puhler A."/>
            <person name="Schluter A."/>
        </authorList>
    </citation>
    <scope>NUCLEOTIDE SEQUENCE [LARGE SCALE GENOMIC DNA]</scope>
    <source>
        <strain evidence="3">ATCC 43281 / DSM 3045 / OCM 15 / MS2</strain>
    </source>
</reference>
<evidence type="ECO:0000313" key="3">
    <source>
        <dbReference type="Proteomes" id="UP000009007"/>
    </source>
</evidence>
<feature type="compositionally biased region" description="Basic residues" evidence="1">
    <location>
        <begin position="36"/>
        <end position="45"/>
    </location>
</feature>
<dbReference type="Proteomes" id="UP000009007">
    <property type="component" value="Chromosome I"/>
</dbReference>